<dbReference type="Pfam" id="PF22014">
    <property type="entry name" value="DUF6932"/>
    <property type="match status" value="1"/>
</dbReference>
<proteinExistence type="predicted"/>
<dbReference type="RefSeq" id="WP_223164731.1">
    <property type="nucleotide sequence ID" value="NZ_WHJH01000013.1"/>
</dbReference>
<evidence type="ECO:0000313" key="2">
    <source>
        <dbReference type="Proteomes" id="UP000609726"/>
    </source>
</evidence>
<organism evidence="1 2">
    <name type="scientific">Massilia mucilaginosa</name>
    <dbReference type="NCBI Taxonomy" id="2609282"/>
    <lineage>
        <taxon>Bacteria</taxon>
        <taxon>Pseudomonadati</taxon>
        <taxon>Pseudomonadota</taxon>
        <taxon>Betaproteobacteria</taxon>
        <taxon>Burkholderiales</taxon>
        <taxon>Oxalobacteraceae</taxon>
        <taxon>Telluria group</taxon>
        <taxon>Massilia</taxon>
    </lineage>
</organism>
<dbReference type="InterPro" id="IPR053860">
    <property type="entry name" value="DUF6932"/>
</dbReference>
<keyword evidence="2" id="KW-1185">Reference proteome</keyword>
<evidence type="ECO:0008006" key="3">
    <source>
        <dbReference type="Google" id="ProtNLM"/>
    </source>
</evidence>
<dbReference type="Proteomes" id="UP000609726">
    <property type="component" value="Unassembled WGS sequence"/>
</dbReference>
<accession>A0ABX0NSY9</accession>
<name>A0ABX0NSY9_9BURK</name>
<reference evidence="1 2" key="1">
    <citation type="submission" date="2019-10" db="EMBL/GenBank/DDBJ databases">
        <title>Taxonomy of Antarctic Massilia spp.: description of Massilia rubra sp. nov., Massilia aquatica sp. nov., Massilia mucilaginosa sp. nov., Massilia frigida sp. nov. isolated from streams, lakes and regoliths.</title>
        <authorList>
            <person name="Holochova P."/>
            <person name="Sedlacek I."/>
            <person name="Kralova S."/>
            <person name="Maslanova I."/>
            <person name="Busse H.-J."/>
            <person name="Stankova E."/>
            <person name="Vrbovska V."/>
            <person name="Kovarovic V."/>
            <person name="Bartak M."/>
            <person name="Svec P."/>
            <person name="Pantucek R."/>
        </authorList>
    </citation>
    <scope>NUCLEOTIDE SEQUENCE [LARGE SCALE GENOMIC DNA]</scope>
    <source>
        <strain evidence="1 2">CCM 8733</strain>
    </source>
</reference>
<gene>
    <name evidence="1" type="ORF">F2P45_13200</name>
</gene>
<protein>
    <recommendedName>
        <fullName evidence="3">Nucleotidyltransferase family protein</fullName>
    </recommendedName>
</protein>
<evidence type="ECO:0000313" key="1">
    <source>
        <dbReference type="EMBL" id="NHZ89962.1"/>
    </source>
</evidence>
<comment type="caution">
    <text evidence="1">The sequence shown here is derived from an EMBL/GenBank/DDBJ whole genome shotgun (WGS) entry which is preliminary data.</text>
</comment>
<dbReference type="EMBL" id="WHJH01000013">
    <property type="protein sequence ID" value="NHZ89962.1"/>
    <property type="molecule type" value="Genomic_DNA"/>
</dbReference>
<sequence length="190" mass="21366">MNAALVLPPYTGAEASSRAHMSPYDTDLIELIRRFGRSPNRIAILRGLLSYRGDLRAIGICDGWQWLNGSFTEGIEMATGRSPADIDIVTFAHLPGNSQTKRQLALDNLDLFDAGRTRLRYRCDGYFVDLANHAERLVDDTRYWFGLFSHQRATLLWKGMLKVSMADHDDRAALMLLNDMERQLGGGPHA</sequence>